<protein>
    <submittedName>
        <fullName evidence="2">Uncharacterized protein</fullName>
    </submittedName>
</protein>
<comment type="caution">
    <text evidence="2">The sequence shown here is derived from an EMBL/GenBank/DDBJ whole genome shotgun (WGS) entry which is preliminary data.</text>
</comment>
<feature type="transmembrane region" description="Helical" evidence="1">
    <location>
        <begin position="253"/>
        <end position="276"/>
    </location>
</feature>
<keyword evidence="1" id="KW-1133">Transmembrane helix</keyword>
<evidence type="ECO:0000313" key="2">
    <source>
        <dbReference type="EMBL" id="KRM72483.1"/>
    </source>
</evidence>
<feature type="transmembrane region" description="Helical" evidence="1">
    <location>
        <begin position="106"/>
        <end position="127"/>
    </location>
</feature>
<feature type="transmembrane region" description="Helical" evidence="1">
    <location>
        <begin position="148"/>
        <end position="170"/>
    </location>
</feature>
<dbReference type="OrthoDB" id="10006659at2"/>
<feature type="transmembrane region" description="Helical" evidence="1">
    <location>
        <begin position="182"/>
        <end position="203"/>
    </location>
</feature>
<keyword evidence="1" id="KW-0812">Transmembrane</keyword>
<name>A0A0R2BA72_9LACO</name>
<dbReference type="EMBL" id="AYZQ01000001">
    <property type="protein sequence ID" value="KRM72483.1"/>
    <property type="molecule type" value="Genomic_DNA"/>
</dbReference>
<dbReference type="PATRIC" id="fig|1423727.3.peg.190"/>
<dbReference type="STRING" id="1423727.FC34_GL000189"/>
<feature type="transmembrane region" description="Helical" evidence="1">
    <location>
        <begin position="215"/>
        <end position="233"/>
    </location>
</feature>
<keyword evidence="1" id="KW-0472">Membrane</keyword>
<proteinExistence type="predicted"/>
<organism evidence="2 3">
    <name type="scientific">Lacticaseibacillus brantae DSM 23927</name>
    <dbReference type="NCBI Taxonomy" id="1423727"/>
    <lineage>
        <taxon>Bacteria</taxon>
        <taxon>Bacillati</taxon>
        <taxon>Bacillota</taxon>
        <taxon>Bacilli</taxon>
        <taxon>Lactobacillales</taxon>
        <taxon>Lactobacillaceae</taxon>
        <taxon>Lacticaseibacillus</taxon>
    </lineage>
</organism>
<evidence type="ECO:0000313" key="3">
    <source>
        <dbReference type="Proteomes" id="UP000051672"/>
    </source>
</evidence>
<dbReference type="RefSeq" id="WP_057893509.1">
    <property type="nucleotide sequence ID" value="NZ_AYZQ01000001.1"/>
</dbReference>
<sequence>MKTNAGRLIWRRYRYLLLALLGLALLFAWMNTGLLNKNAQLDRRYNPTAEEIRTDKDQQDLREHLAQSHETPETFVANRDSVFEPGAQGKFEVAIGQEGRSLGQDIGLVIAVSVMSGLALVVFGKYTHFLEWLRGSGLSNRQTAWSSLGWWLGTFNLAVLINQTIMYFVLKQALPADVIHLSWQNILAFFLLNQVLESLWFVIGMLLGTWLARPIWALFYGLVFVVELNTVRFDGRTDMAQGLSVQTLYSPGQSTGLVLLGGVIVLVLGMWLYVYLSGQVTYAEGSLTVFPQTDYLFIVLLGAIVISSLTSNLSYFSWFGVGVSTIVIGLMLFQAYGNRIQNRLAR</sequence>
<keyword evidence="3" id="KW-1185">Reference proteome</keyword>
<dbReference type="Proteomes" id="UP000051672">
    <property type="component" value="Unassembled WGS sequence"/>
</dbReference>
<feature type="transmembrane region" description="Helical" evidence="1">
    <location>
        <begin position="288"/>
        <end position="309"/>
    </location>
</feature>
<gene>
    <name evidence="2" type="ORF">FC34_GL000189</name>
</gene>
<reference evidence="2 3" key="1">
    <citation type="journal article" date="2015" name="Genome Announc.">
        <title>Expanding the biotechnology potential of lactobacilli through comparative genomics of 213 strains and associated genera.</title>
        <authorList>
            <person name="Sun Z."/>
            <person name="Harris H.M."/>
            <person name="McCann A."/>
            <person name="Guo C."/>
            <person name="Argimon S."/>
            <person name="Zhang W."/>
            <person name="Yang X."/>
            <person name="Jeffery I.B."/>
            <person name="Cooney J.C."/>
            <person name="Kagawa T.F."/>
            <person name="Liu W."/>
            <person name="Song Y."/>
            <person name="Salvetti E."/>
            <person name="Wrobel A."/>
            <person name="Rasinkangas P."/>
            <person name="Parkhill J."/>
            <person name="Rea M.C."/>
            <person name="O'Sullivan O."/>
            <person name="Ritari J."/>
            <person name="Douillard F.P."/>
            <person name="Paul Ross R."/>
            <person name="Yang R."/>
            <person name="Briner A.E."/>
            <person name="Felis G.E."/>
            <person name="de Vos W.M."/>
            <person name="Barrangou R."/>
            <person name="Klaenhammer T.R."/>
            <person name="Caufield P.W."/>
            <person name="Cui Y."/>
            <person name="Zhang H."/>
            <person name="O'Toole P.W."/>
        </authorList>
    </citation>
    <scope>NUCLEOTIDE SEQUENCE [LARGE SCALE GENOMIC DNA]</scope>
    <source>
        <strain evidence="2 3">DSM 23927</strain>
    </source>
</reference>
<accession>A0A0R2BA72</accession>
<evidence type="ECO:0000256" key="1">
    <source>
        <dbReference type="SAM" id="Phobius"/>
    </source>
</evidence>
<feature type="transmembrane region" description="Helical" evidence="1">
    <location>
        <begin position="315"/>
        <end position="336"/>
    </location>
</feature>
<dbReference type="AlphaFoldDB" id="A0A0R2BA72"/>